<keyword evidence="1" id="KW-1133">Transmembrane helix</keyword>
<keyword evidence="1" id="KW-0812">Transmembrane</keyword>
<gene>
    <name evidence="2" type="ORF">COT50_03110</name>
</gene>
<dbReference type="EMBL" id="PEYU01000068">
    <property type="protein sequence ID" value="PIS22227.1"/>
    <property type="molecule type" value="Genomic_DNA"/>
</dbReference>
<keyword evidence="1" id="KW-0472">Membrane</keyword>
<evidence type="ECO:0008006" key="4">
    <source>
        <dbReference type="Google" id="ProtNLM"/>
    </source>
</evidence>
<proteinExistence type="predicted"/>
<feature type="transmembrane region" description="Helical" evidence="1">
    <location>
        <begin position="6"/>
        <end position="29"/>
    </location>
</feature>
<comment type="caution">
    <text evidence="2">The sequence shown here is derived from an EMBL/GenBank/DDBJ whole genome shotgun (WGS) entry which is preliminary data.</text>
</comment>
<accession>A0A2H0XBA5</accession>
<sequence length="95" mass="10283">MDIQFVFVILIALLTGSAVVVSVYVIFVLKDFRGTIGKANDILDDAQKVTSSIKNPIVSVMSIADGLVRGIKTARGISSIVGAWDKDDSTKERRK</sequence>
<dbReference type="AlphaFoldDB" id="A0A2H0XBA5"/>
<name>A0A2H0XBA5_UNCKA</name>
<reference evidence="3" key="1">
    <citation type="submission" date="2017-09" db="EMBL/GenBank/DDBJ databases">
        <title>Depth-based differentiation of microbial function through sediment-hosted aquifers and enrichment of novel symbionts in the deep terrestrial subsurface.</title>
        <authorList>
            <person name="Probst A.J."/>
            <person name="Ladd B."/>
            <person name="Jarett J.K."/>
            <person name="Geller-Mcgrath D.E."/>
            <person name="Sieber C.M.K."/>
            <person name="Emerson J.B."/>
            <person name="Anantharaman K."/>
            <person name="Thomas B.C."/>
            <person name="Malmstrom R."/>
            <person name="Stieglmeier M."/>
            <person name="Klingl A."/>
            <person name="Woyke T."/>
            <person name="Ryan C.M."/>
            <person name="Banfield J.F."/>
        </authorList>
    </citation>
    <scope>NUCLEOTIDE SEQUENCE [LARGE SCALE GENOMIC DNA]</scope>
</reference>
<evidence type="ECO:0000313" key="3">
    <source>
        <dbReference type="Proteomes" id="UP000231252"/>
    </source>
</evidence>
<dbReference type="Proteomes" id="UP000231252">
    <property type="component" value="Unassembled WGS sequence"/>
</dbReference>
<evidence type="ECO:0000256" key="1">
    <source>
        <dbReference type="SAM" id="Phobius"/>
    </source>
</evidence>
<protein>
    <recommendedName>
        <fullName evidence="4">DUF948 domain-containing protein</fullName>
    </recommendedName>
</protein>
<evidence type="ECO:0000313" key="2">
    <source>
        <dbReference type="EMBL" id="PIS22227.1"/>
    </source>
</evidence>
<organism evidence="2 3">
    <name type="scientific">candidate division WWE3 bacterium CG08_land_8_20_14_0_20_41_10</name>
    <dbReference type="NCBI Taxonomy" id="1975085"/>
    <lineage>
        <taxon>Bacteria</taxon>
        <taxon>Katanobacteria</taxon>
    </lineage>
</organism>